<evidence type="ECO:0000313" key="2">
    <source>
        <dbReference type="Proteomes" id="UP000789366"/>
    </source>
</evidence>
<organism evidence="1 2">
    <name type="scientific">Cetraspora pellucida</name>
    <dbReference type="NCBI Taxonomy" id="1433469"/>
    <lineage>
        <taxon>Eukaryota</taxon>
        <taxon>Fungi</taxon>
        <taxon>Fungi incertae sedis</taxon>
        <taxon>Mucoromycota</taxon>
        <taxon>Glomeromycotina</taxon>
        <taxon>Glomeromycetes</taxon>
        <taxon>Diversisporales</taxon>
        <taxon>Gigasporaceae</taxon>
        <taxon>Cetraspora</taxon>
    </lineage>
</organism>
<gene>
    <name evidence="1" type="ORF">SPELUC_LOCUS16960</name>
</gene>
<accession>A0ACA9RDI4</accession>
<name>A0ACA9RDI4_9GLOM</name>
<proteinExistence type="predicted"/>
<protein>
    <submittedName>
        <fullName evidence="1">14214_t:CDS:1</fullName>
    </submittedName>
</protein>
<feature type="non-terminal residue" evidence="1">
    <location>
        <position position="1"/>
    </location>
</feature>
<feature type="non-terminal residue" evidence="1">
    <location>
        <position position="55"/>
    </location>
</feature>
<reference evidence="1" key="1">
    <citation type="submission" date="2021-06" db="EMBL/GenBank/DDBJ databases">
        <authorList>
            <person name="Kallberg Y."/>
            <person name="Tangrot J."/>
            <person name="Rosling A."/>
        </authorList>
    </citation>
    <scope>NUCLEOTIDE SEQUENCE</scope>
    <source>
        <strain evidence="1">28 12/20/2015</strain>
    </source>
</reference>
<dbReference type="EMBL" id="CAJVPW010066110">
    <property type="protein sequence ID" value="CAG8787798.1"/>
    <property type="molecule type" value="Genomic_DNA"/>
</dbReference>
<dbReference type="Proteomes" id="UP000789366">
    <property type="component" value="Unassembled WGS sequence"/>
</dbReference>
<comment type="caution">
    <text evidence="1">The sequence shown here is derived from an EMBL/GenBank/DDBJ whole genome shotgun (WGS) entry which is preliminary data.</text>
</comment>
<evidence type="ECO:0000313" key="1">
    <source>
        <dbReference type="EMBL" id="CAG8787798.1"/>
    </source>
</evidence>
<sequence length="55" mass="6180">DISHYSEEDFSDQELSNSPGKKRKHAGGKKEDAIWDYVNKGAALGRGFYTASCKW</sequence>
<keyword evidence="2" id="KW-1185">Reference proteome</keyword>